<dbReference type="Proteomes" id="UP001287356">
    <property type="component" value="Unassembled WGS sequence"/>
</dbReference>
<protein>
    <recommendedName>
        <fullName evidence="1">Aminoglycoside phosphotransferase domain-containing protein</fullName>
    </recommendedName>
</protein>
<organism evidence="2 3">
    <name type="scientific">Lasiosphaeria ovina</name>
    <dbReference type="NCBI Taxonomy" id="92902"/>
    <lineage>
        <taxon>Eukaryota</taxon>
        <taxon>Fungi</taxon>
        <taxon>Dikarya</taxon>
        <taxon>Ascomycota</taxon>
        <taxon>Pezizomycotina</taxon>
        <taxon>Sordariomycetes</taxon>
        <taxon>Sordariomycetidae</taxon>
        <taxon>Sordariales</taxon>
        <taxon>Lasiosphaeriaceae</taxon>
        <taxon>Lasiosphaeria</taxon>
    </lineage>
</organism>
<dbReference type="PANTHER" id="PTHR21310">
    <property type="entry name" value="AMINOGLYCOSIDE PHOSPHOTRANSFERASE-RELATED-RELATED"/>
    <property type="match status" value="1"/>
</dbReference>
<comment type="caution">
    <text evidence="2">The sequence shown here is derived from an EMBL/GenBank/DDBJ whole genome shotgun (WGS) entry which is preliminary data.</text>
</comment>
<evidence type="ECO:0000313" key="3">
    <source>
        <dbReference type="Proteomes" id="UP001287356"/>
    </source>
</evidence>
<accession>A0AAE0JW09</accession>
<dbReference type="InterPro" id="IPR011009">
    <property type="entry name" value="Kinase-like_dom_sf"/>
</dbReference>
<dbReference type="SUPFAM" id="SSF56112">
    <property type="entry name" value="Protein kinase-like (PK-like)"/>
    <property type="match status" value="1"/>
</dbReference>
<name>A0AAE0JW09_9PEZI</name>
<keyword evidence="3" id="KW-1185">Reference proteome</keyword>
<dbReference type="Pfam" id="PF01636">
    <property type="entry name" value="APH"/>
    <property type="match status" value="1"/>
</dbReference>
<reference evidence="2" key="1">
    <citation type="journal article" date="2023" name="Mol. Phylogenet. Evol.">
        <title>Genome-scale phylogeny and comparative genomics of the fungal order Sordariales.</title>
        <authorList>
            <person name="Hensen N."/>
            <person name="Bonometti L."/>
            <person name="Westerberg I."/>
            <person name="Brannstrom I.O."/>
            <person name="Guillou S."/>
            <person name="Cros-Aarteil S."/>
            <person name="Calhoun S."/>
            <person name="Haridas S."/>
            <person name="Kuo A."/>
            <person name="Mondo S."/>
            <person name="Pangilinan J."/>
            <person name="Riley R."/>
            <person name="LaButti K."/>
            <person name="Andreopoulos B."/>
            <person name="Lipzen A."/>
            <person name="Chen C."/>
            <person name="Yan M."/>
            <person name="Daum C."/>
            <person name="Ng V."/>
            <person name="Clum A."/>
            <person name="Steindorff A."/>
            <person name="Ohm R.A."/>
            <person name="Martin F."/>
            <person name="Silar P."/>
            <person name="Natvig D.O."/>
            <person name="Lalanne C."/>
            <person name="Gautier V."/>
            <person name="Ament-Velasquez S.L."/>
            <person name="Kruys A."/>
            <person name="Hutchinson M.I."/>
            <person name="Powell A.J."/>
            <person name="Barry K."/>
            <person name="Miller A.N."/>
            <person name="Grigoriev I.V."/>
            <person name="Debuchy R."/>
            <person name="Gladieux P."/>
            <person name="Hiltunen Thoren M."/>
            <person name="Johannesson H."/>
        </authorList>
    </citation>
    <scope>NUCLEOTIDE SEQUENCE</scope>
    <source>
        <strain evidence="2">CBS 958.72</strain>
    </source>
</reference>
<dbReference type="InterPro" id="IPR002575">
    <property type="entry name" value="Aminoglycoside_PTrfase"/>
</dbReference>
<proteinExistence type="predicted"/>
<gene>
    <name evidence="2" type="ORF">B0T24DRAFT_683678</name>
</gene>
<dbReference type="PANTHER" id="PTHR21310:SF37">
    <property type="entry name" value="AMINOGLYCOSIDE PHOSPHOTRANSFERASE DOMAIN-CONTAINING PROTEIN"/>
    <property type="match status" value="1"/>
</dbReference>
<dbReference type="Gene3D" id="3.30.200.20">
    <property type="entry name" value="Phosphorylase Kinase, domain 1"/>
    <property type="match status" value="1"/>
</dbReference>
<reference evidence="2" key="2">
    <citation type="submission" date="2023-06" db="EMBL/GenBank/DDBJ databases">
        <authorList>
            <consortium name="Lawrence Berkeley National Laboratory"/>
            <person name="Haridas S."/>
            <person name="Hensen N."/>
            <person name="Bonometti L."/>
            <person name="Westerberg I."/>
            <person name="Brannstrom I.O."/>
            <person name="Guillou S."/>
            <person name="Cros-Aarteil S."/>
            <person name="Calhoun S."/>
            <person name="Kuo A."/>
            <person name="Mondo S."/>
            <person name="Pangilinan J."/>
            <person name="Riley R."/>
            <person name="Labutti K."/>
            <person name="Andreopoulos B."/>
            <person name="Lipzen A."/>
            <person name="Chen C."/>
            <person name="Yanf M."/>
            <person name="Daum C."/>
            <person name="Ng V."/>
            <person name="Clum A."/>
            <person name="Steindorff A."/>
            <person name="Ohm R."/>
            <person name="Martin F."/>
            <person name="Silar P."/>
            <person name="Natvig D."/>
            <person name="Lalanne C."/>
            <person name="Gautier V."/>
            <person name="Ament-Velasquez S.L."/>
            <person name="Kruys A."/>
            <person name="Hutchinson M.I."/>
            <person name="Powell A.J."/>
            <person name="Barry K."/>
            <person name="Miller A.N."/>
            <person name="Grigoriev I.V."/>
            <person name="Debuchy R."/>
            <person name="Gladieux P."/>
            <person name="Thoren M.H."/>
            <person name="Johannesson H."/>
        </authorList>
    </citation>
    <scope>NUCLEOTIDE SEQUENCE</scope>
    <source>
        <strain evidence="2">CBS 958.72</strain>
    </source>
</reference>
<evidence type="ECO:0000259" key="1">
    <source>
        <dbReference type="Pfam" id="PF01636"/>
    </source>
</evidence>
<dbReference type="AlphaFoldDB" id="A0AAE0JW09"/>
<sequence length="471" mass="54244">MTTDENLSVVAERRALLHHVLLDFRKAEMPAWVTEFHPENLTCEIQEPWIRGSYNLCIPVVFSSGEKWIVRFPRDGKTRAKHIDEKVASEVAALELLRERTDIPVPQVKAWGFARDNRLATGAFIMEGFMPGESLSKILSDPEDDSVPMRDNLGDDVIDTIYRQLARFMFQIFELDFSDIGSLCKQTPCTQPPLTMTANEITCLSGADVLGPKTKAFSTTTEYFHHVVEQHWQQFAKQRNSVENSEEGRANYVFHKVLKSLTGHQVWPEYDTGPFKLICDDFGPANMLVNNSQELRIVGVVDLEWSYAGPAQLLATAPWWLLQERPSVWIHTIERREMFLRHWTKFKHILEEEEARMRPDGSRLSALVKRSEENGTMWYHMVLRGFFIAYDDFPSVELKDSIPDWEERAAEVPEEDIQSFLEGKKKELEAYEADKKTIEPLFTEVQERRMTTDDFVAFIEGLYGRGDGQAG</sequence>
<dbReference type="EMBL" id="JAULSN010000009">
    <property type="protein sequence ID" value="KAK3365012.1"/>
    <property type="molecule type" value="Genomic_DNA"/>
</dbReference>
<dbReference type="InterPro" id="IPR051678">
    <property type="entry name" value="AGP_Transferase"/>
</dbReference>
<evidence type="ECO:0000313" key="2">
    <source>
        <dbReference type="EMBL" id="KAK3365012.1"/>
    </source>
</evidence>
<feature type="domain" description="Aminoglycoside phosphotransferase" evidence="1">
    <location>
        <begin position="66"/>
        <end position="311"/>
    </location>
</feature>
<dbReference type="Gene3D" id="3.90.1200.10">
    <property type="match status" value="1"/>
</dbReference>